<dbReference type="Proteomes" id="UP000595814">
    <property type="component" value="Chromosome"/>
</dbReference>
<evidence type="ECO:0000313" key="1">
    <source>
        <dbReference type="EMBL" id="QQK07440.1"/>
    </source>
</evidence>
<accession>A0AC61MS67</accession>
<protein>
    <submittedName>
        <fullName evidence="1">TPM domain-containing protein</fullName>
    </submittedName>
</protein>
<proteinExistence type="predicted"/>
<organism evidence="1 2">
    <name type="scientific">Miniphocaeibacter halophilus</name>
    <dbReference type="NCBI Taxonomy" id="2931922"/>
    <lineage>
        <taxon>Bacteria</taxon>
        <taxon>Bacillati</taxon>
        <taxon>Bacillota</taxon>
        <taxon>Tissierellia</taxon>
        <taxon>Tissierellales</taxon>
        <taxon>Peptoniphilaceae</taxon>
        <taxon>Miniphocaeibacter</taxon>
    </lineage>
</organism>
<reference evidence="1 2" key="1">
    <citation type="journal article" date="2022" name="Int. J. Syst. Evol. Microbiol.">
        <title>Miniphocaeibacter halophilus sp. nov., an ammonium-tolerant acetate-producing bacterium isolated from a biogas system.</title>
        <authorList>
            <person name="Schnurer A."/>
            <person name="Singh A."/>
            <person name="Bi S."/>
            <person name="Qiao W."/>
            <person name="Westerholm M."/>
        </authorList>
    </citation>
    <scope>NUCLEOTIDE SEQUENCE [LARGE SCALE GENOMIC DNA]</scope>
    <source>
        <strain evidence="1 2">AMB_01</strain>
    </source>
</reference>
<keyword evidence="2" id="KW-1185">Reference proteome</keyword>
<dbReference type="EMBL" id="CP066744">
    <property type="protein sequence ID" value="QQK07440.1"/>
    <property type="molecule type" value="Genomic_DNA"/>
</dbReference>
<sequence length="266" mass="28875">MKKKLVLLVTLLTIFISNVSFAIPNPTSDFYVYDEMKVISDSTKKHIMNTNIEIEGKTKAQIVVATIDDLEGTPSEDYALQMYRKFGIGDKEENNGVLILLAYEPLDDKYQVRIEVGYGLEGILNDAKVGRIIDEYMLSHFDRDDKSSFDEGLKEGFNAVVSQVIQEYNIEIEGNYSDYVEDLEKTSEDNFSVGKIIGIIIVIIVISSIFGSNNFNGPSGGSRRRYYRGGYYGGFGGFGGSGGRGSGGGFSGGGGSSGGGGAGRSF</sequence>
<evidence type="ECO:0000313" key="2">
    <source>
        <dbReference type="Proteomes" id="UP000595814"/>
    </source>
</evidence>
<name>A0AC61MS67_9FIRM</name>
<gene>
    <name evidence="1" type="ORF">JFY71_08985</name>
</gene>